<proteinExistence type="inferred from homology"/>
<evidence type="ECO:0000256" key="3">
    <source>
        <dbReference type="ARBA" id="ARBA00023274"/>
    </source>
</evidence>
<comment type="caution">
    <text evidence="4">The sequence shown here is derived from an EMBL/GenBank/DDBJ whole genome shotgun (WGS) entry which is preliminary data.</text>
</comment>
<dbReference type="GO" id="GO:0003735">
    <property type="term" value="F:structural constituent of ribosome"/>
    <property type="evidence" value="ECO:0007669"/>
    <property type="project" value="InterPro"/>
</dbReference>
<dbReference type="PANTHER" id="PTHR21349">
    <property type="entry name" value="50S RIBOSOMAL PROTEIN L21"/>
    <property type="match status" value="1"/>
</dbReference>
<protein>
    <recommendedName>
        <fullName evidence="5">50S ribosomal protein L21</fullName>
    </recommendedName>
</protein>
<gene>
    <name evidence="4" type="ORF">S01H1_56922</name>
</gene>
<evidence type="ECO:0000313" key="4">
    <source>
        <dbReference type="EMBL" id="GAG22433.1"/>
    </source>
</evidence>
<dbReference type="InterPro" id="IPR028909">
    <property type="entry name" value="bL21-like"/>
</dbReference>
<keyword evidence="3" id="KW-0687">Ribonucleoprotein</keyword>
<dbReference type="EMBL" id="BARS01037099">
    <property type="protein sequence ID" value="GAG22433.1"/>
    <property type="molecule type" value="Genomic_DNA"/>
</dbReference>
<dbReference type="Pfam" id="PF00829">
    <property type="entry name" value="Ribosomal_L21p"/>
    <property type="match status" value="1"/>
</dbReference>
<name>X0WCX0_9ZZZZ</name>
<dbReference type="PANTHER" id="PTHR21349:SF0">
    <property type="entry name" value="LARGE RIBOSOMAL SUBUNIT PROTEIN BL21M"/>
    <property type="match status" value="1"/>
</dbReference>
<dbReference type="GO" id="GO:0005840">
    <property type="term" value="C:ribosome"/>
    <property type="evidence" value="ECO:0007669"/>
    <property type="project" value="UniProtKB-KW"/>
</dbReference>
<dbReference type="InterPro" id="IPR001787">
    <property type="entry name" value="Ribosomal_bL21"/>
</dbReference>
<evidence type="ECO:0008006" key="5">
    <source>
        <dbReference type="Google" id="ProtNLM"/>
    </source>
</evidence>
<dbReference type="GO" id="GO:0005737">
    <property type="term" value="C:cytoplasm"/>
    <property type="evidence" value="ECO:0007669"/>
    <property type="project" value="UniProtKB-ARBA"/>
</dbReference>
<dbReference type="AlphaFoldDB" id="X0WCX0"/>
<sequence>MYSIIELNNKQYKVEMGKPVIVDLLGARENEEIKIDKVLLYRDDKDEVKVGSPYISGLAFKAKVLGTVKGKKIRVFKYKKRKDYRRTIGARPCYTKILIEEV</sequence>
<evidence type="ECO:0000256" key="1">
    <source>
        <dbReference type="ARBA" id="ARBA00008563"/>
    </source>
</evidence>
<dbReference type="GO" id="GO:0003723">
    <property type="term" value="F:RNA binding"/>
    <property type="evidence" value="ECO:0007669"/>
    <property type="project" value="InterPro"/>
</dbReference>
<evidence type="ECO:0000256" key="2">
    <source>
        <dbReference type="ARBA" id="ARBA00022980"/>
    </source>
</evidence>
<dbReference type="InterPro" id="IPR036164">
    <property type="entry name" value="bL21-like_sf"/>
</dbReference>
<dbReference type="SUPFAM" id="SSF141091">
    <property type="entry name" value="L21p-like"/>
    <property type="match status" value="1"/>
</dbReference>
<reference evidence="4" key="1">
    <citation type="journal article" date="2014" name="Front. Microbiol.">
        <title>High frequency of phylogenetically diverse reductive dehalogenase-homologous genes in deep subseafloor sedimentary metagenomes.</title>
        <authorList>
            <person name="Kawai M."/>
            <person name="Futagami T."/>
            <person name="Toyoda A."/>
            <person name="Takaki Y."/>
            <person name="Nishi S."/>
            <person name="Hori S."/>
            <person name="Arai W."/>
            <person name="Tsubouchi T."/>
            <person name="Morono Y."/>
            <person name="Uchiyama I."/>
            <person name="Ito T."/>
            <person name="Fujiyama A."/>
            <person name="Inagaki F."/>
            <person name="Takami H."/>
        </authorList>
    </citation>
    <scope>NUCLEOTIDE SEQUENCE</scope>
    <source>
        <strain evidence="4">Expedition CK06-06</strain>
    </source>
</reference>
<accession>X0WCX0</accession>
<dbReference type="HAMAP" id="MF_01363">
    <property type="entry name" value="Ribosomal_bL21"/>
    <property type="match status" value="1"/>
</dbReference>
<dbReference type="GO" id="GO:1990904">
    <property type="term" value="C:ribonucleoprotein complex"/>
    <property type="evidence" value="ECO:0007669"/>
    <property type="project" value="UniProtKB-KW"/>
</dbReference>
<dbReference type="NCBIfam" id="TIGR00061">
    <property type="entry name" value="L21"/>
    <property type="match status" value="1"/>
</dbReference>
<dbReference type="GO" id="GO:0006412">
    <property type="term" value="P:translation"/>
    <property type="evidence" value="ECO:0007669"/>
    <property type="project" value="InterPro"/>
</dbReference>
<keyword evidence="2" id="KW-0689">Ribosomal protein</keyword>
<organism evidence="4">
    <name type="scientific">marine sediment metagenome</name>
    <dbReference type="NCBI Taxonomy" id="412755"/>
    <lineage>
        <taxon>unclassified sequences</taxon>
        <taxon>metagenomes</taxon>
        <taxon>ecological metagenomes</taxon>
    </lineage>
</organism>
<comment type="similarity">
    <text evidence="1">Belongs to the bacterial ribosomal protein bL21 family.</text>
</comment>